<organism evidence="7 8">
    <name type="scientific">Rhodocytophaga aerolata</name>
    <dbReference type="NCBI Taxonomy" id="455078"/>
    <lineage>
        <taxon>Bacteria</taxon>
        <taxon>Pseudomonadati</taxon>
        <taxon>Bacteroidota</taxon>
        <taxon>Cytophagia</taxon>
        <taxon>Cytophagales</taxon>
        <taxon>Rhodocytophagaceae</taxon>
        <taxon>Rhodocytophaga</taxon>
    </lineage>
</organism>
<evidence type="ECO:0000259" key="5">
    <source>
        <dbReference type="Pfam" id="PF04542"/>
    </source>
</evidence>
<evidence type="ECO:0000313" key="7">
    <source>
        <dbReference type="EMBL" id="MDO1450270.1"/>
    </source>
</evidence>
<keyword evidence="8" id="KW-1185">Reference proteome</keyword>
<comment type="similarity">
    <text evidence="1">Belongs to the sigma-70 factor family. ECF subfamily.</text>
</comment>
<dbReference type="PANTHER" id="PTHR43133">
    <property type="entry name" value="RNA POLYMERASE ECF-TYPE SIGMA FACTO"/>
    <property type="match status" value="1"/>
</dbReference>
<gene>
    <name evidence="7" type="ORF">Q0590_28575</name>
</gene>
<dbReference type="NCBIfam" id="TIGR02937">
    <property type="entry name" value="sigma70-ECF"/>
    <property type="match status" value="1"/>
</dbReference>
<evidence type="ECO:0000256" key="1">
    <source>
        <dbReference type="ARBA" id="ARBA00010641"/>
    </source>
</evidence>
<accession>A0ABT8RDZ7</accession>
<keyword evidence="4" id="KW-0804">Transcription</keyword>
<evidence type="ECO:0000313" key="8">
    <source>
        <dbReference type="Proteomes" id="UP001168528"/>
    </source>
</evidence>
<dbReference type="InterPro" id="IPR013325">
    <property type="entry name" value="RNA_pol_sigma_r2"/>
</dbReference>
<evidence type="ECO:0000256" key="3">
    <source>
        <dbReference type="ARBA" id="ARBA00023082"/>
    </source>
</evidence>
<dbReference type="Pfam" id="PF08281">
    <property type="entry name" value="Sigma70_r4_2"/>
    <property type="match status" value="1"/>
</dbReference>
<keyword evidence="2" id="KW-0805">Transcription regulation</keyword>
<reference evidence="7" key="1">
    <citation type="submission" date="2023-07" db="EMBL/GenBank/DDBJ databases">
        <title>The genome sequence of Rhodocytophaga aerolata KACC 12507.</title>
        <authorList>
            <person name="Zhang X."/>
        </authorList>
    </citation>
    <scope>NUCLEOTIDE SEQUENCE</scope>
    <source>
        <strain evidence="7">KACC 12507</strain>
    </source>
</reference>
<dbReference type="Proteomes" id="UP001168528">
    <property type="component" value="Unassembled WGS sequence"/>
</dbReference>
<evidence type="ECO:0000259" key="6">
    <source>
        <dbReference type="Pfam" id="PF08281"/>
    </source>
</evidence>
<proteinExistence type="inferred from homology"/>
<dbReference type="InterPro" id="IPR013324">
    <property type="entry name" value="RNA_pol_sigma_r3/r4-like"/>
</dbReference>
<protein>
    <submittedName>
        <fullName evidence="7">Sigma-70 family RNA polymerase sigma factor</fullName>
    </submittedName>
</protein>
<dbReference type="InterPro" id="IPR014284">
    <property type="entry name" value="RNA_pol_sigma-70_dom"/>
</dbReference>
<dbReference type="SUPFAM" id="SSF88946">
    <property type="entry name" value="Sigma2 domain of RNA polymerase sigma factors"/>
    <property type="match status" value="1"/>
</dbReference>
<comment type="caution">
    <text evidence="7">The sequence shown here is derived from an EMBL/GenBank/DDBJ whole genome shotgun (WGS) entry which is preliminary data.</text>
</comment>
<feature type="domain" description="RNA polymerase sigma-70 region 2" evidence="5">
    <location>
        <begin position="23"/>
        <end position="90"/>
    </location>
</feature>
<feature type="domain" description="RNA polymerase sigma factor 70 region 4 type 2" evidence="6">
    <location>
        <begin position="118"/>
        <end position="170"/>
    </location>
</feature>
<dbReference type="RefSeq" id="WP_302041072.1">
    <property type="nucleotide sequence ID" value="NZ_JAUKPO010000027.1"/>
</dbReference>
<sequence>MFVDKLKERKQPVDSKTEFEEVYHTYHQKVYSYFIKHTGSTFLSEELVQLTFIKLWKNFARSMAAEISVSSQIFCIARSTLIDELRKQARERDMLQTIRQEEKASYTQNAVFENYQYKEIYDAINTLPPVRKKVFQLRKFYGYSYEDIARNLSISKKTVEDHITKATKQLKKILNYKLSIFFLLSFFIK</sequence>
<dbReference type="InterPro" id="IPR007627">
    <property type="entry name" value="RNA_pol_sigma70_r2"/>
</dbReference>
<dbReference type="PANTHER" id="PTHR43133:SF46">
    <property type="entry name" value="RNA POLYMERASE SIGMA-70 FACTOR ECF SUBFAMILY"/>
    <property type="match status" value="1"/>
</dbReference>
<dbReference type="InterPro" id="IPR036388">
    <property type="entry name" value="WH-like_DNA-bd_sf"/>
</dbReference>
<dbReference type="Gene3D" id="1.10.10.10">
    <property type="entry name" value="Winged helix-like DNA-binding domain superfamily/Winged helix DNA-binding domain"/>
    <property type="match status" value="1"/>
</dbReference>
<dbReference type="InterPro" id="IPR013249">
    <property type="entry name" value="RNA_pol_sigma70_r4_t2"/>
</dbReference>
<keyword evidence="3" id="KW-0731">Sigma factor</keyword>
<name>A0ABT8RDZ7_9BACT</name>
<dbReference type="SUPFAM" id="SSF88659">
    <property type="entry name" value="Sigma3 and sigma4 domains of RNA polymerase sigma factors"/>
    <property type="match status" value="1"/>
</dbReference>
<dbReference type="Gene3D" id="1.10.1740.10">
    <property type="match status" value="1"/>
</dbReference>
<dbReference type="InterPro" id="IPR039425">
    <property type="entry name" value="RNA_pol_sigma-70-like"/>
</dbReference>
<dbReference type="Pfam" id="PF04542">
    <property type="entry name" value="Sigma70_r2"/>
    <property type="match status" value="1"/>
</dbReference>
<evidence type="ECO:0000256" key="4">
    <source>
        <dbReference type="ARBA" id="ARBA00023163"/>
    </source>
</evidence>
<evidence type="ECO:0000256" key="2">
    <source>
        <dbReference type="ARBA" id="ARBA00023015"/>
    </source>
</evidence>
<dbReference type="EMBL" id="JAUKPO010000027">
    <property type="protein sequence ID" value="MDO1450270.1"/>
    <property type="molecule type" value="Genomic_DNA"/>
</dbReference>